<comment type="caution">
    <text evidence="2">The sequence shown here is derived from an EMBL/GenBank/DDBJ whole genome shotgun (WGS) entry which is preliminary data.</text>
</comment>
<feature type="compositionally biased region" description="Basic and acidic residues" evidence="1">
    <location>
        <begin position="218"/>
        <end position="230"/>
    </location>
</feature>
<proteinExistence type="predicted"/>
<organism evidence="2 3">
    <name type="scientific">Reticulomyxa filosa</name>
    <dbReference type="NCBI Taxonomy" id="46433"/>
    <lineage>
        <taxon>Eukaryota</taxon>
        <taxon>Sar</taxon>
        <taxon>Rhizaria</taxon>
        <taxon>Retaria</taxon>
        <taxon>Foraminifera</taxon>
        <taxon>Monothalamids</taxon>
        <taxon>Reticulomyxidae</taxon>
        <taxon>Reticulomyxa</taxon>
    </lineage>
</organism>
<evidence type="ECO:0000256" key="1">
    <source>
        <dbReference type="SAM" id="MobiDB-lite"/>
    </source>
</evidence>
<keyword evidence="3" id="KW-1185">Reference proteome</keyword>
<feature type="compositionally biased region" description="Acidic residues" evidence="1">
    <location>
        <begin position="183"/>
        <end position="207"/>
    </location>
</feature>
<dbReference type="EMBL" id="ASPP01005292">
    <property type="protein sequence ID" value="ETO30826.1"/>
    <property type="molecule type" value="Genomic_DNA"/>
</dbReference>
<evidence type="ECO:0000313" key="2">
    <source>
        <dbReference type="EMBL" id="ETO30826.1"/>
    </source>
</evidence>
<feature type="non-terminal residue" evidence="2">
    <location>
        <position position="230"/>
    </location>
</feature>
<protein>
    <submittedName>
        <fullName evidence="2">Uncharacterized protein</fullName>
    </submittedName>
</protein>
<dbReference type="Proteomes" id="UP000023152">
    <property type="component" value="Unassembled WGS sequence"/>
</dbReference>
<feature type="compositionally biased region" description="Basic and acidic residues" evidence="1">
    <location>
        <begin position="82"/>
        <end position="94"/>
    </location>
</feature>
<reference evidence="2 3" key="1">
    <citation type="journal article" date="2013" name="Curr. Biol.">
        <title>The Genome of the Foraminiferan Reticulomyxa filosa.</title>
        <authorList>
            <person name="Glockner G."/>
            <person name="Hulsmann N."/>
            <person name="Schleicher M."/>
            <person name="Noegel A.A."/>
            <person name="Eichinger L."/>
            <person name="Gallinger C."/>
            <person name="Pawlowski J."/>
            <person name="Sierra R."/>
            <person name="Euteneuer U."/>
            <person name="Pillet L."/>
            <person name="Moustafa A."/>
            <person name="Platzer M."/>
            <person name="Groth M."/>
            <person name="Szafranski K."/>
            <person name="Schliwa M."/>
        </authorList>
    </citation>
    <scope>NUCLEOTIDE SEQUENCE [LARGE SCALE GENOMIC DNA]</scope>
</reference>
<name>X6NXX2_RETFI</name>
<accession>X6NXX2</accession>
<feature type="region of interest" description="Disordered" evidence="1">
    <location>
        <begin position="65"/>
        <end position="103"/>
    </location>
</feature>
<gene>
    <name evidence="2" type="ORF">RFI_06295</name>
</gene>
<feature type="region of interest" description="Disordered" evidence="1">
    <location>
        <begin position="157"/>
        <end position="230"/>
    </location>
</feature>
<evidence type="ECO:0000313" key="3">
    <source>
        <dbReference type="Proteomes" id="UP000023152"/>
    </source>
</evidence>
<dbReference type="AlphaFoldDB" id="X6NXX2"/>
<sequence length="230" mass="27062">MPKKNTDDPTQNERLGTLDQFKFVSASMNDSNISDQSSQSSRSVSVCYFFFFFLVKKKFPHVGRRSKRIQSKSPQSNEETNDSIKEETIEEKSNSPENDGNEDNVEEQGVFLFFFFPLFQQHFYTHQKFFVWWSFDDSNRVKTRVNYCELKQRASIGNEETNESDSNKEKKKAQTKTRFATSSDDEPEYEEEEEEETEEEAAEEEAEEMKGSRRRRQTHESNVDENLPKT</sequence>